<evidence type="ECO:0000313" key="2">
    <source>
        <dbReference type="Proteomes" id="UP000015106"/>
    </source>
</evidence>
<dbReference type="Proteomes" id="UP000015106">
    <property type="component" value="Chromosome 6"/>
</dbReference>
<dbReference type="Gramene" id="TuG1812G0600000765.01.T01">
    <property type="protein sequence ID" value="TuG1812G0600000765.01.T01.cds347971"/>
    <property type="gene ID" value="TuG1812G0600000765.01"/>
</dbReference>
<dbReference type="AlphaFoldDB" id="A0A8R7UPT2"/>
<reference evidence="1" key="2">
    <citation type="submission" date="2018-03" db="EMBL/GenBank/DDBJ databases">
        <title>The Triticum urartu genome reveals the dynamic nature of wheat genome evolution.</title>
        <authorList>
            <person name="Ling H."/>
            <person name="Ma B."/>
            <person name="Shi X."/>
            <person name="Liu H."/>
            <person name="Dong L."/>
            <person name="Sun H."/>
            <person name="Cao Y."/>
            <person name="Gao Q."/>
            <person name="Zheng S."/>
            <person name="Li Y."/>
            <person name="Yu Y."/>
            <person name="Du H."/>
            <person name="Qi M."/>
            <person name="Li Y."/>
            <person name="Yu H."/>
            <person name="Cui Y."/>
            <person name="Wang N."/>
            <person name="Chen C."/>
            <person name="Wu H."/>
            <person name="Zhao Y."/>
            <person name="Zhang J."/>
            <person name="Li Y."/>
            <person name="Zhou W."/>
            <person name="Zhang B."/>
            <person name="Hu W."/>
            <person name="Eijk M."/>
            <person name="Tang J."/>
            <person name="Witsenboer H."/>
            <person name="Zhao S."/>
            <person name="Li Z."/>
            <person name="Zhang A."/>
            <person name="Wang D."/>
            <person name="Liang C."/>
        </authorList>
    </citation>
    <scope>NUCLEOTIDE SEQUENCE [LARGE SCALE GENOMIC DNA]</scope>
    <source>
        <strain evidence="1">cv. G1812</strain>
    </source>
</reference>
<organism evidence="1 2">
    <name type="scientific">Triticum urartu</name>
    <name type="common">Red wild einkorn</name>
    <name type="synonym">Crithodium urartu</name>
    <dbReference type="NCBI Taxonomy" id="4572"/>
    <lineage>
        <taxon>Eukaryota</taxon>
        <taxon>Viridiplantae</taxon>
        <taxon>Streptophyta</taxon>
        <taxon>Embryophyta</taxon>
        <taxon>Tracheophyta</taxon>
        <taxon>Spermatophyta</taxon>
        <taxon>Magnoliopsida</taxon>
        <taxon>Liliopsida</taxon>
        <taxon>Poales</taxon>
        <taxon>Poaceae</taxon>
        <taxon>BOP clade</taxon>
        <taxon>Pooideae</taxon>
        <taxon>Triticodae</taxon>
        <taxon>Triticeae</taxon>
        <taxon>Triticinae</taxon>
        <taxon>Triticum</taxon>
    </lineage>
</organism>
<keyword evidence="2" id="KW-1185">Reference proteome</keyword>
<dbReference type="EnsemblPlants" id="TuG1812G0600000765.01.T01">
    <property type="protein sequence ID" value="TuG1812G0600000765.01.T01.cds347971"/>
    <property type="gene ID" value="TuG1812G0600000765.01"/>
</dbReference>
<name>A0A8R7UPT2_TRIUA</name>
<proteinExistence type="predicted"/>
<evidence type="ECO:0000313" key="1">
    <source>
        <dbReference type="EnsemblPlants" id="TuG1812G0600000765.01.T01.cds347971"/>
    </source>
</evidence>
<sequence>MTKVEFVTKLDMQNYTLYYHGKNAGQLRTMQS</sequence>
<protein>
    <submittedName>
        <fullName evidence="1">Uncharacterized protein</fullName>
    </submittedName>
</protein>
<reference evidence="1" key="3">
    <citation type="submission" date="2022-06" db="UniProtKB">
        <authorList>
            <consortium name="EnsemblPlants"/>
        </authorList>
    </citation>
    <scope>IDENTIFICATION</scope>
</reference>
<accession>A0A8R7UPT2</accession>
<reference evidence="2" key="1">
    <citation type="journal article" date="2013" name="Nature">
        <title>Draft genome of the wheat A-genome progenitor Triticum urartu.</title>
        <authorList>
            <person name="Ling H.Q."/>
            <person name="Zhao S."/>
            <person name="Liu D."/>
            <person name="Wang J."/>
            <person name="Sun H."/>
            <person name="Zhang C."/>
            <person name="Fan H."/>
            <person name="Li D."/>
            <person name="Dong L."/>
            <person name="Tao Y."/>
            <person name="Gao C."/>
            <person name="Wu H."/>
            <person name="Li Y."/>
            <person name="Cui Y."/>
            <person name="Guo X."/>
            <person name="Zheng S."/>
            <person name="Wang B."/>
            <person name="Yu K."/>
            <person name="Liang Q."/>
            <person name="Yang W."/>
            <person name="Lou X."/>
            <person name="Chen J."/>
            <person name="Feng M."/>
            <person name="Jian J."/>
            <person name="Zhang X."/>
            <person name="Luo G."/>
            <person name="Jiang Y."/>
            <person name="Liu J."/>
            <person name="Wang Z."/>
            <person name="Sha Y."/>
            <person name="Zhang B."/>
            <person name="Wu H."/>
            <person name="Tang D."/>
            <person name="Shen Q."/>
            <person name="Xue P."/>
            <person name="Zou S."/>
            <person name="Wang X."/>
            <person name="Liu X."/>
            <person name="Wang F."/>
            <person name="Yang Y."/>
            <person name="An X."/>
            <person name="Dong Z."/>
            <person name="Zhang K."/>
            <person name="Zhang X."/>
            <person name="Luo M.C."/>
            <person name="Dvorak J."/>
            <person name="Tong Y."/>
            <person name="Wang J."/>
            <person name="Yang H."/>
            <person name="Li Z."/>
            <person name="Wang D."/>
            <person name="Zhang A."/>
            <person name="Wang J."/>
        </authorList>
    </citation>
    <scope>NUCLEOTIDE SEQUENCE</scope>
    <source>
        <strain evidence="2">cv. G1812</strain>
    </source>
</reference>